<dbReference type="InterPro" id="IPR004342">
    <property type="entry name" value="EXS_C"/>
</dbReference>
<evidence type="ECO:0000256" key="9">
    <source>
        <dbReference type="ARBA" id="ARBA00043939"/>
    </source>
</evidence>
<accession>A0AAV6WC93</accession>
<feature type="compositionally biased region" description="Basic and acidic residues" evidence="10">
    <location>
        <begin position="209"/>
        <end position="231"/>
    </location>
</feature>
<feature type="transmembrane region" description="Helical" evidence="11">
    <location>
        <begin position="394"/>
        <end position="417"/>
    </location>
</feature>
<protein>
    <recommendedName>
        <fullName evidence="16">Phosphate transporter PHO1 homolog 3-like</fullName>
    </recommendedName>
</protein>
<feature type="domain" description="SPX" evidence="13">
    <location>
        <begin position="1"/>
        <end position="344"/>
    </location>
</feature>
<evidence type="ECO:0000256" key="2">
    <source>
        <dbReference type="ARBA" id="ARBA00009665"/>
    </source>
</evidence>
<evidence type="ECO:0000256" key="4">
    <source>
        <dbReference type="ARBA" id="ARBA00022475"/>
    </source>
</evidence>
<keyword evidence="3" id="KW-0813">Transport</keyword>
<dbReference type="PANTHER" id="PTHR10783:SF4">
    <property type="entry name" value="PHOSPHATE TRANSPORTER PHO1 HOMOLOG 3"/>
    <property type="match status" value="1"/>
</dbReference>
<feature type="transmembrane region" description="Helical" evidence="11">
    <location>
        <begin position="437"/>
        <end position="458"/>
    </location>
</feature>
<feature type="transmembrane region" description="Helical" evidence="11">
    <location>
        <begin position="644"/>
        <end position="661"/>
    </location>
</feature>
<evidence type="ECO:0000313" key="14">
    <source>
        <dbReference type="EMBL" id="KAG8366380.1"/>
    </source>
</evidence>
<keyword evidence="15" id="KW-1185">Reference proteome</keyword>
<gene>
    <name evidence="14" type="ORF">BUALT_Bualt17G0073700</name>
</gene>
<evidence type="ECO:0000256" key="5">
    <source>
        <dbReference type="ARBA" id="ARBA00022592"/>
    </source>
</evidence>
<keyword evidence="4" id="KW-1003">Cell membrane</keyword>
<dbReference type="PANTHER" id="PTHR10783">
    <property type="entry name" value="XENOTROPIC AND POLYTROPIC RETROVIRUS RECEPTOR 1-RELATED"/>
    <property type="match status" value="1"/>
</dbReference>
<evidence type="ECO:0000256" key="6">
    <source>
        <dbReference type="ARBA" id="ARBA00022692"/>
    </source>
</evidence>
<evidence type="ECO:0000256" key="3">
    <source>
        <dbReference type="ARBA" id="ARBA00022448"/>
    </source>
</evidence>
<comment type="subcellular location">
    <subcellularLocation>
        <location evidence="1">Cell membrane</location>
        <topology evidence="1">Multi-pass membrane protein</topology>
    </subcellularLocation>
</comment>
<dbReference type="CDD" id="cd14476">
    <property type="entry name" value="SPX_PHO1_like"/>
    <property type="match status" value="1"/>
</dbReference>
<feature type="transmembrane region" description="Helical" evidence="11">
    <location>
        <begin position="713"/>
        <end position="730"/>
    </location>
</feature>
<keyword evidence="5" id="KW-0592">Phosphate transport</keyword>
<evidence type="ECO:0000256" key="7">
    <source>
        <dbReference type="ARBA" id="ARBA00022989"/>
    </source>
</evidence>
<organism evidence="14 15">
    <name type="scientific">Buddleja alternifolia</name>
    <dbReference type="NCBI Taxonomy" id="168488"/>
    <lineage>
        <taxon>Eukaryota</taxon>
        <taxon>Viridiplantae</taxon>
        <taxon>Streptophyta</taxon>
        <taxon>Embryophyta</taxon>
        <taxon>Tracheophyta</taxon>
        <taxon>Spermatophyta</taxon>
        <taxon>Magnoliopsida</taxon>
        <taxon>eudicotyledons</taxon>
        <taxon>Gunneridae</taxon>
        <taxon>Pentapetalae</taxon>
        <taxon>asterids</taxon>
        <taxon>lamiids</taxon>
        <taxon>Lamiales</taxon>
        <taxon>Scrophulariaceae</taxon>
        <taxon>Buddlejeae</taxon>
        <taxon>Buddleja</taxon>
    </lineage>
</organism>
<dbReference type="GO" id="GO:0016036">
    <property type="term" value="P:cellular response to phosphate starvation"/>
    <property type="evidence" value="ECO:0007669"/>
    <property type="project" value="TreeGrafter"/>
</dbReference>
<dbReference type="Proteomes" id="UP000826271">
    <property type="component" value="Unassembled WGS sequence"/>
</dbReference>
<feature type="transmembrane region" description="Helical" evidence="11">
    <location>
        <begin position="519"/>
        <end position="538"/>
    </location>
</feature>
<dbReference type="PROSITE" id="PS51380">
    <property type="entry name" value="EXS"/>
    <property type="match status" value="1"/>
</dbReference>
<proteinExistence type="inferred from homology"/>
<feature type="transmembrane region" description="Helical" evidence="11">
    <location>
        <begin position="478"/>
        <end position="499"/>
    </location>
</feature>
<dbReference type="InterPro" id="IPR034092">
    <property type="entry name" value="PHO1_SPX"/>
</dbReference>
<feature type="transmembrane region" description="Helical" evidence="11">
    <location>
        <begin position="545"/>
        <end position="563"/>
    </location>
</feature>
<evidence type="ECO:0000259" key="13">
    <source>
        <dbReference type="PROSITE" id="PS51382"/>
    </source>
</evidence>
<feature type="region of interest" description="Disordered" evidence="10">
    <location>
        <begin position="190"/>
        <end position="233"/>
    </location>
</feature>
<dbReference type="GO" id="GO:0005802">
    <property type="term" value="C:trans-Golgi network"/>
    <property type="evidence" value="ECO:0007669"/>
    <property type="project" value="TreeGrafter"/>
</dbReference>
<dbReference type="GO" id="GO:0005886">
    <property type="term" value="C:plasma membrane"/>
    <property type="evidence" value="ECO:0007669"/>
    <property type="project" value="UniProtKB-SubCell"/>
</dbReference>
<evidence type="ECO:0000256" key="8">
    <source>
        <dbReference type="ARBA" id="ARBA00023136"/>
    </source>
</evidence>
<dbReference type="PROSITE" id="PS51382">
    <property type="entry name" value="SPX"/>
    <property type="match status" value="1"/>
</dbReference>
<evidence type="ECO:0000313" key="15">
    <source>
        <dbReference type="Proteomes" id="UP000826271"/>
    </source>
</evidence>
<keyword evidence="7 11" id="KW-1133">Transmembrane helix</keyword>
<reference evidence="14" key="1">
    <citation type="submission" date="2019-10" db="EMBL/GenBank/DDBJ databases">
        <authorList>
            <person name="Zhang R."/>
            <person name="Pan Y."/>
            <person name="Wang J."/>
            <person name="Ma R."/>
            <person name="Yu S."/>
        </authorList>
    </citation>
    <scope>NUCLEOTIDE SEQUENCE</scope>
    <source>
        <strain evidence="14">LA-IB0</strain>
        <tissue evidence="14">Leaf</tissue>
    </source>
</reference>
<evidence type="ECO:0000256" key="10">
    <source>
        <dbReference type="SAM" id="MobiDB-lite"/>
    </source>
</evidence>
<dbReference type="GO" id="GO:0006817">
    <property type="term" value="P:phosphate ion transport"/>
    <property type="evidence" value="ECO:0007669"/>
    <property type="project" value="UniProtKB-KW"/>
</dbReference>
<dbReference type="InterPro" id="IPR004331">
    <property type="entry name" value="SPX_dom"/>
</dbReference>
<dbReference type="GO" id="GO:0000822">
    <property type="term" value="F:inositol hexakisphosphate binding"/>
    <property type="evidence" value="ECO:0007669"/>
    <property type="project" value="TreeGrafter"/>
</dbReference>
<keyword evidence="8 11" id="KW-0472">Membrane</keyword>
<evidence type="ECO:0000259" key="12">
    <source>
        <dbReference type="PROSITE" id="PS51380"/>
    </source>
</evidence>
<feature type="domain" description="EXS" evidence="12">
    <location>
        <begin position="603"/>
        <end position="797"/>
    </location>
</feature>
<dbReference type="Pfam" id="PF03105">
    <property type="entry name" value="SPX"/>
    <property type="match status" value="1"/>
</dbReference>
<feature type="transmembrane region" description="Helical" evidence="11">
    <location>
        <begin position="607"/>
        <end position="624"/>
    </location>
</feature>
<comment type="function">
    <text evidence="9">May transport inorganic phosphate (Pi).</text>
</comment>
<comment type="similarity">
    <text evidence="2">Belongs to the SYG1 (TC 2.A.94) family.</text>
</comment>
<evidence type="ECO:0008006" key="16">
    <source>
        <dbReference type="Google" id="ProtNLM"/>
    </source>
</evidence>
<keyword evidence="6 11" id="KW-0812">Transmembrane</keyword>
<evidence type="ECO:0000256" key="1">
    <source>
        <dbReference type="ARBA" id="ARBA00004651"/>
    </source>
</evidence>
<feature type="transmembrane region" description="Helical" evidence="11">
    <location>
        <begin position="667"/>
        <end position="692"/>
    </location>
</feature>
<name>A0AAV6WC93_9LAMI</name>
<comment type="caution">
    <text evidence="14">The sequence shown here is derived from an EMBL/GenBank/DDBJ whole genome shotgun (WGS) entry which is preliminary data.</text>
</comment>
<evidence type="ECO:0000256" key="11">
    <source>
        <dbReference type="SAM" id="Phobius"/>
    </source>
</evidence>
<dbReference type="AlphaFoldDB" id="A0AAV6WC93"/>
<sequence length="797" mass="92768">MKFGKEFASQMVPEWQEAYMDYNFLKTILRDIHLFKQKTKPSTAMPDNLKRIHTLHRAFSGLTHLGRHHHHHHHQRAHSDVENQVILVNNVNRNGVESSETTFLMAGDEGGEYELVYFRRLDEEFNKVMTFYKSKADKVMEEARVLNKQMEALIAFRVKVAHPNGWVNSLEETKTLASDVATARAGLLASTPSVARRSRRDPVDVIDEGSSRHQEQSDESSDGKKHGEEMKPMNLEIQEVNKNETRFKRPAPLEILQNVRFNTVQATPRSTIKGFLNLPIQTDLKFTKENLKKAEGQLKKAFVEFYHKLRLLKSYSFLNILAFSKIMKKYDKISSRSASKSYMKMVDNSYLGSSDEVSKLMERVEVTFIKHFANSNRSKGMNILRPKKKREKHIVTFSMGFLVGCTVALILALVLIIRARRILDKEGREAYMENMFPLYSLFGFLVLHILLYAGNIYFWRRYRVNYSFIFGFKPGTELGYREVLLLGFCLSVLALASVLANLDMEIDTKTQDYKAITELLPLGLVLLLVVIMLCPLNIIYRSSRYFLLGCLFHVVLAPLYKVSLPDFLLADQLTSQVEALRSVEFYICYYGWGDYKHRRNSCQKNDVFNTFSFILAGVPFWWRLLQCLRRLYDEKDAMQGYNGVKYFLTIVAVCARTAYTLQKGNSWWYVALITSIAATILLTYWDIVYDWGLLQRKSKNRWLRDKLLIPHKSVYFVAIGLNVLLRLAWMQTVMNFTLFDLHRQIMIALVASLEIFRRGIWNFFRLENEHLNNVGKFRAFKTVPLPFNYDEDEDKEE</sequence>
<dbReference type="EMBL" id="WHWC01000017">
    <property type="protein sequence ID" value="KAG8366380.1"/>
    <property type="molecule type" value="Genomic_DNA"/>
</dbReference>
<dbReference type="Pfam" id="PF03124">
    <property type="entry name" value="EXS"/>
    <property type="match status" value="1"/>
</dbReference>